<name>A0ABU6URC4_9FABA</name>
<organism evidence="2 3">
    <name type="scientific">Stylosanthes scabra</name>
    <dbReference type="NCBI Taxonomy" id="79078"/>
    <lineage>
        <taxon>Eukaryota</taxon>
        <taxon>Viridiplantae</taxon>
        <taxon>Streptophyta</taxon>
        <taxon>Embryophyta</taxon>
        <taxon>Tracheophyta</taxon>
        <taxon>Spermatophyta</taxon>
        <taxon>Magnoliopsida</taxon>
        <taxon>eudicotyledons</taxon>
        <taxon>Gunneridae</taxon>
        <taxon>Pentapetalae</taxon>
        <taxon>rosids</taxon>
        <taxon>fabids</taxon>
        <taxon>Fabales</taxon>
        <taxon>Fabaceae</taxon>
        <taxon>Papilionoideae</taxon>
        <taxon>50 kb inversion clade</taxon>
        <taxon>dalbergioids sensu lato</taxon>
        <taxon>Dalbergieae</taxon>
        <taxon>Pterocarpus clade</taxon>
        <taxon>Stylosanthes</taxon>
    </lineage>
</organism>
<dbReference type="Proteomes" id="UP001341840">
    <property type="component" value="Unassembled WGS sequence"/>
</dbReference>
<evidence type="ECO:0000256" key="1">
    <source>
        <dbReference type="SAM" id="Phobius"/>
    </source>
</evidence>
<evidence type="ECO:0000313" key="3">
    <source>
        <dbReference type="Proteomes" id="UP001341840"/>
    </source>
</evidence>
<keyword evidence="3" id="KW-1185">Reference proteome</keyword>
<protein>
    <submittedName>
        <fullName evidence="2">Uncharacterized protein</fullName>
    </submittedName>
</protein>
<sequence length="130" mass="14624">MDWNGNRPSIGPIGLVSLSDRLVQLSHVDRRLIRLQNAIPANGSIELTELSLKARYLKARMIIMFLTIDATYCFLALVTGSSPLDSRMPHGYMGSGIISYEYDKREKFKDYNMRADAELGTRSAILRLDG</sequence>
<dbReference type="EMBL" id="JASCZI010122194">
    <property type="protein sequence ID" value="MED6163882.1"/>
    <property type="molecule type" value="Genomic_DNA"/>
</dbReference>
<comment type="caution">
    <text evidence="2">The sequence shown here is derived from an EMBL/GenBank/DDBJ whole genome shotgun (WGS) entry which is preliminary data.</text>
</comment>
<evidence type="ECO:0000313" key="2">
    <source>
        <dbReference type="EMBL" id="MED6163882.1"/>
    </source>
</evidence>
<keyword evidence="1" id="KW-0472">Membrane</keyword>
<gene>
    <name evidence="2" type="ORF">PIB30_084330</name>
</gene>
<proteinExistence type="predicted"/>
<keyword evidence="1" id="KW-0812">Transmembrane</keyword>
<feature type="transmembrane region" description="Helical" evidence="1">
    <location>
        <begin position="61"/>
        <end position="80"/>
    </location>
</feature>
<accession>A0ABU6URC4</accession>
<keyword evidence="1" id="KW-1133">Transmembrane helix</keyword>
<reference evidence="2 3" key="1">
    <citation type="journal article" date="2023" name="Plants (Basel)">
        <title>Bridging the Gap: Combining Genomics and Transcriptomics Approaches to Understand Stylosanthes scabra, an Orphan Legume from the Brazilian Caatinga.</title>
        <authorList>
            <person name="Ferreira-Neto J.R.C."/>
            <person name="da Silva M.D."/>
            <person name="Binneck E."/>
            <person name="de Melo N.F."/>
            <person name="da Silva R.H."/>
            <person name="de Melo A.L.T.M."/>
            <person name="Pandolfi V."/>
            <person name="Bustamante F.O."/>
            <person name="Brasileiro-Vidal A.C."/>
            <person name="Benko-Iseppon A.M."/>
        </authorList>
    </citation>
    <scope>NUCLEOTIDE SEQUENCE [LARGE SCALE GENOMIC DNA]</scope>
    <source>
        <tissue evidence="2">Leaves</tissue>
    </source>
</reference>